<proteinExistence type="predicted"/>
<dbReference type="AlphaFoldDB" id="A0A3R7M4D8"/>
<feature type="coiled-coil region" evidence="1">
    <location>
        <begin position="37"/>
        <end position="103"/>
    </location>
</feature>
<gene>
    <name evidence="2" type="ORF">TraAM80_08319</name>
</gene>
<name>A0A3R7M4D8_TRYRA</name>
<evidence type="ECO:0000313" key="2">
    <source>
        <dbReference type="EMBL" id="RNE99216.1"/>
    </source>
</evidence>
<dbReference type="OMA" id="VESSTWH"/>
<keyword evidence="1" id="KW-0175">Coiled coil</keyword>
<reference evidence="2 3" key="1">
    <citation type="journal article" date="2018" name="BMC Genomics">
        <title>Genomic comparison of Trypanosoma conorhini and Trypanosoma rangeli to Trypanosoma cruzi strains of high and low virulence.</title>
        <authorList>
            <person name="Bradwell K.R."/>
            <person name="Koparde V.N."/>
            <person name="Matveyev A.V."/>
            <person name="Serrano M.G."/>
            <person name="Alves J.M."/>
            <person name="Parikh H."/>
            <person name="Huang B."/>
            <person name="Lee V."/>
            <person name="Espinosa-Alvarez O."/>
            <person name="Ortiz P.A."/>
            <person name="Costa-Martins A.G."/>
            <person name="Teixeira M.M."/>
            <person name="Buck G.A."/>
        </authorList>
    </citation>
    <scope>NUCLEOTIDE SEQUENCE [LARGE SCALE GENOMIC DNA]</scope>
    <source>
        <strain evidence="2 3">AM80</strain>
    </source>
</reference>
<accession>A0A3R7M4D8</accession>
<organism evidence="2 3">
    <name type="scientific">Trypanosoma rangeli</name>
    <dbReference type="NCBI Taxonomy" id="5698"/>
    <lineage>
        <taxon>Eukaryota</taxon>
        <taxon>Discoba</taxon>
        <taxon>Euglenozoa</taxon>
        <taxon>Kinetoplastea</taxon>
        <taxon>Metakinetoplastina</taxon>
        <taxon>Trypanosomatida</taxon>
        <taxon>Trypanosomatidae</taxon>
        <taxon>Trypanosoma</taxon>
        <taxon>Herpetosoma</taxon>
    </lineage>
</organism>
<comment type="caution">
    <text evidence="2">The sequence shown here is derived from an EMBL/GenBank/DDBJ whole genome shotgun (WGS) entry which is preliminary data.</text>
</comment>
<keyword evidence="3" id="KW-1185">Reference proteome</keyword>
<dbReference type="Pfam" id="PF14712">
    <property type="entry name" value="Snapin_Pallidin"/>
    <property type="match status" value="1"/>
</dbReference>
<dbReference type="GeneID" id="40332252"/>
<evidence type="ECO:0008006" key="4">
    <source>
        <dbReference type="Google" id="ProtNLM"/>
    </source>
</evidence>
<evidence type="ECO:0000256" key="1">
    <source>
        <dbReference type="SAM" id="Coils"/>
    </source>
</evidence>
<protein>
    <recommendedName>
        <fullName evidence="4">Biogenesis of lysosome-related organelles complex 1 subunit 7</fullName>
    </recommendedName>
</protein>
<dbReference type="EMBL" id="MKGL01000402">
    <property type="protein sequence ID" value="RNE99216.1"/>
    <property type="molecule type" value="Genomic_DNA"/>
</dbReference>
<dbReference type="Proteomes" id="UP000283634">
    <property type="component" value="Unassembled WGS sequence"/>
</dbReference>
<dbReference type="OrthoDB" id="252432at2759"/>
<evidence type="ECO:0000313" key="3">
    <source>
        <dbReference type="Proteomes" id="UP000283634"/>
    </source>
</evidence>
<dbReference type="InterPro" id="IPR028119">
    <property type="entry name" value="Snapin/Pallidin/Snn1"/>
</dbReference>
<dbReference type="RefSeq" id="XP_029235074.1">
    <property type="nucleotide sequence ID" value="XM_029385071.1"/>
</dbReference>
<sequence length="162" mass="18105">MPETVVEEACTSPSTVRSVTDGITALLQPVVDAGRVAQSVVAQQQRLHQKIEALNEELEKARMHFNALNDVHRRKLGLYSAKIARCRANVAVLLRQLSEIKERLLRVHSVLLQRKLKHPAENAALKEELPPTAFAQDNVAVTVFATEEVESSTWHSKQPEEV</sequence>